<feature type="region of interest" description="Disordered" evidence="3">
    <location>
        <begin position="51"/>
        <end position="71"/>
    </location>
</feature>
<dbReference type="GO" id="GO:0005829">
    <property type="term" value="C:cytosol"/>
    <property type="evidence" value="ECO:0007669"/>
    <property type="project" value="TreeGrafter"/>
</dbReference>
<feature type="domain" description="CobQ/CobB/MinD/ParA nucleotide binding" evidence="4">
    <location>
        <begin position="2"/>
        <end position="173"/>
    </location>
</feature>
<evidence type="ECO:0000256" key="2">
    <source>
        <dbReference type="ARBA" id="ARBA00022840"/>
    </source>
</evidence>
<keyword evidence="6" id="KW-1185">Reference proteome</keyword>
<dbReference type="GO" id="GO:0016887">
    <property type="term" value="F:ATP hydrolysis activity"/>
    <property type="evidence" value="ECO:0007669"/>
    <property type="project" value="TreeGrafter"/>
</dbReference>
<dbReference type="Pfam" id="PF01656">
    <property type="entry name" value="CbiA"/>
    <property type="match status" value="1"/>
</dbReference>
<dbReference type="Proteomes" id="UP000053157">
    <property type="component" value="Unassembled WGS sequence"/>
</dbReference>
<dbReference type="GO" id="GO:0009898">
    <property type="term" value="C:cytoplasmic side of plasma membrane"/>
    <property type="evidence" value="ECO:0007669"/>
    <property type="project" value="TreeGrafter"/>
</dbReference>
<name>A0A0W1SWD1_9EURY</name>
<organism evidence="5 6">
    <name type="scientific">Haloferax profundi</name>
    <dbReference type="NCBI Taxonomy" id="1544718"/>
    <lineage>
        <taxon>Archaea</taxon>
        <taxon>Methanobacteriati</taxon>
        <taxon>Methanobacteriota</taxon>
        <taxon>Stenosarchaea group</taxon>
        <taxon>Halobacteria</taxon>
        <taxon>Halobacteriales</taxon>
        <taxon>Haloferacaceae</taxon>
        <taxon>Haloferax</taxon>
    </lineage>
</organism>
<reference evidence="5 6" key="1">
    <citation type="submission" date="2015-12" db="EMBL/GenBank/DDBJ databases">
        <title>Haloferax profundi sp. nov. isolated from the Discovery deep brine-seawater interface in the Red Sea.</title>
        <authorList>
            <person name="Zhang G."/>
            <person name="Stingl U."/>
            <person name="Rashid M."/>
        </authorList>
    </citation>
    <scope>NUCLEOTIDE SEQUENCE [LARGE SCALE GENOMIC DNA]</scope>
    <source>
        <strain evidence="5 6">SB29</strain>
    </source>
</reference>
<evidence type="ECO:0000259" key="4">
    <source>
        <dbReference type="Pfam" id="PF01656"/>
    </source>
</evidence>
<dbReference type="InterPro" id="IPR027417">
    <property type="entry name" value="P-loop_NTPase"/>
</dbReference>
<sequence>MLAIAGGKGGSGKTTTTLGLARAFDGPVLAVDADRDMPNLHSMAGAERCERETPAVRPHPSDPTVSILSPPSEADDDAFEQWLRAVAAEHHHTVVDCPAGAGPDAAAPLRVADAVVVVSPLCVPALRDAAKTAAMARALGTPVAGCVVSRARVAPDSVEELVGAPVLGTVPDEHSPVLAQPTVRAAYRRISNTLGRN</sequence>
<comment type="caution">
    <text evidence="5">The sequence shown here is derived from an EMBL/GenBank/DDBJ whole genome shotgun (WGS) entry which is preliminary data.</text>
</comment>
<dbReference type="OrthoDB" id="238619at2157"/>
<protein>
    <submittedName>
        <fullName evidence="5">CDP-4-keto-6-deoxy-D-glucose-3-dehydrase</fullName>
    </submittedName>
</protein>
<dbReference type="GO" id="GO:0005524">
    <property type="term" value="F:ATP binding"/>
    <property type="evidence" value="ECO:0007669"/>
    <property type="project" value="UniProtKB-KW"/>
</dbReference>
<dbReference type="Gene3D" id="3.40.50.300">
    <property type="entry name" value="P-loop containing nucleotide triphosphate hydrolases"/>
    <property type="match status" value="1"/>
</dbReference>
<dbReference type="EMBL" id="LOPV01000020">
    <property type="protein sequence ID" value="KTG30766.1"/>
    <property type="molecule type" value="Genomic_DNA"/>
</dbReference>
<dbReference type="SUPFAM" id="SSF52540">
    <property type="entry name" value="P-loop containing nucleoside triphosphate hydrolases"/>
    <property type="match status" value="1"/>
</dbReference>
<dbReference type="AlphaFoldDB" id="A0A0W1SWD1"/>
<evidence type="ECO:0000256" key="1">
    <source>
        <dbReference type="ARBA" id="ARBA00022741"/>
    </source>
</evidence>
<keyword evidence="2" id="KW-0067">ATP-binding</keyword>
<evidence type="ECO:0000313" key="6">
    <source>
        <dbReference type="Proteomes" id="UP000053157"/>
    </source>
</evidence>
<dbReference type="InterPro" id="IPR002586">
    <property type="entry name" value="CobQ/CobB/MinD/ParA_Nub-bd_dom"/>
</dbReference>
<dbReference type="PANTHER" id="PTHR43384">
    <property type="entry name" value="SEPTUM SITE-DETERMINING PROTEIN MIND HOMOLOG, CHLOROPLASTIC-RELATED"/>
    <property type="match status" value="1"/>
</dbReference>
<evidence type="ECO:0000313" key="5">
    <source>
        <dbReference type="EMBL" id="KTG30766.1"/>
    </source>
</evidence>
<proteinExistence type="predicted"/>
<accession>A0A0W1SWD1</accession>
<dbReference type="InterPro" id="IPR050625">
    <property type="entry name" value="ParA/MinD_ATPase"/>
</dbReference>
<dbReference type="PANTHER" id="PTHR43384:SF6">
    <property type="entry name" value="SEPTUM SITE-DETERMINING PROTEIN MIND HOMOLOG, CHLOROPLASTIC"/>
    <property type="match status" value="1"/>
</dbReference>
<gene>
    <name evidence="5" type="ORF">AUR66_06150</name>
</gene>
<evidence type="ECO:0000256" key="3">
    <source>
        <dbReference type="SAM" id="MobiDB-lite"/>
    </source>
</evidence>
<keyword evidence="1" id="KW-0547">Nucleotide-binding</keyword>
<dbReference type="GO" id="GO:0051782">
    <property type="term" value="P:negative regulation of cell division"/>
    <property type="evidence" value="ECO:0007669"/>
    <property type="project" value="TreeGrafter"/>
</dbReference>
<dbReference type="RefSeq" id="WP_058570686.1">
    <property type="nucleotide sequence ID" value="NZ_LOPV01000020.1"/>
</dbReference>